<dbReference type="SUPFAM" id="SSF52047">
    <property type="entry name" value="RNI-like"/>
    <property type="match status" value="1"/>
</dbReference>
<dbReference type="Proteomes" id="UP001153620">
    <property type="component" value="Chromosome 4"/>
</dbReference>
<name>A0A9N9S613_9DIPT</name>
<evidence type="ECO:0000313" key="2">
    <source>
        <dbReference type="Proteomes" id="UP001153620"/>
    </source>
</evidence>
<proteinExistence type="predicted"/>
<sequence length="461" mass="53798">MLLTLPEYVWLHIFDHLDFASLWMMMLLSPICAQYIGSSVKLMLRHQLTLTAGKCETFKKRADLSNIQFRNVFAKSSQGYEHLKQFTKIIKNMKGSIEILELEDFKRNQISEVLDFFQGFEKLRILKFKNCQISEEVKFQHLPAMPSLVEVTFEKCDGNFFKLFHRQEGITKITIQNPDWTWNGFSHDDFNDLVKALPNIDSIIMDGSGTGSYFDCDRFPYKIRRLDTSMITFHWYVGIRTARKTFLEAQKGFLKELVIHQLPYDFDGGNVLKFIIEQMGLDQFYYGKIPLIYDRKIQPVLEFMATEIQLCAMFEMFRQFPTIKSFKLHLCQTDVDSSEIEMLINPRTELFSNAENLEILDTSGYRRIFGVFLGLYKNFRNIKSLKIQSPDSNINVLLQEFLPVMTNLKEISIDSKAPREMERLDIIRINVPGLTKLWVDADYVQQAKNIFGLGIEVNATN</sequence>
<dbReference type="OrthoDB" id="6407489at2759"/>
<keyword evidence="2" id="KW-1185">Reference proteome</keyword>
<gene>
    <name evidence="1" type="ORF">CHIRRI_LOCUS14366</name>
</gene>
<dbReference type="InterPro" id="IPR032675">
    <property type="entry name" value="LRR_dom_sf"/>
</dbReference>
<accession>A0A9N9S613</accession>
<organism evidence="1 2">
    <name type="scientific">Chironomus riparius</name>
    <dbReference type="NCBI Taxonomy" id="315576"/>
    <lineage>
        <taxon>Eukaryota</taxon>
        <taxon>Metazoa</taxon>
        <taxon>Ecdysozoa</taxon>
        <taxon>Arthropoda</taxon>
        <taxon>Hexapoda</taxon>
        <taxon>Insecta</taxon>
        <taxon>Pterygota</taxon>
        <taxon>Neoptera</taxon>
        <taxon>Endopterygota</taxon>
        <taxon>Diptera</taxon>
        <taxon>Nematocera</taxon>
        <taxon>Chironomoidea</taxon>
        <taxon>Chironomidae</taxon>
        <taxon>Chironominae</taxon>
        <taxon>Chironomus</taxon>
    </lineage>
</organism>
<protein>
    <recommendedName>
        <fullName evidence="3">F-box domain-containing protein</fullName>
    </recommendedName>
</protein>
<dbReference type="Gene3D" id="3.80.10.10">
    <property type="entry name" value="Ribonuclease Inhibitor"/>
    <property type="match status" value="2"/>
</dbReference>
<reference evidence="1" key="1">
    <citation type="submission" date="2022-01" db="EMBL/GenBank/DDBJ databases">
        <authorList>
            <person name="King R."/>
        </authorList>
    </citation>
    <scope>NUCLEOTIDE SEQUENCE</scope>
</reference>
<evidence type="ECO:0008006" key="3">
    <source>
        <dbReference type="Google" id="ProtNLM"/>
    </source>
</evidence>
<reference evidence="1" key="2">
    <citation type="submission" date="2022-10" db="EMBL/GenBank/DDBJ databases">
        <authorList>
            <consortium name="ENA_rothamsted_submissions"/>
            <consortium name="culmorum"/>
            <person name="King R."/>
        </authorList>
    </citation>
    <scope>NUCLEOTIDE SEQUENCE</scope>
</reference>
<evidence type="ECO:0000313" key="1">
    <source>
        <dbReference type="EMBL" id="CAG9811559.1"/>
    </source>
</evidence>
<dbReference type="EMBL" id="OU895880">
    <property type="protein sequence ID" value="CAG9811559.1"/>
    <property type="molecule type" value="Genomic_DNA"/>
</dbReference>
<dbReference type="AlphaFoldDB" id="A0A9N9S613"/>